<feature type="region of interest" description="Disordered" evidence="1">
    <location>
        <begin position="106"/>
        <end position="129"/>
    </location>
</feature>
<proteinExistence type="predicted"/>
<organism evidence="3 4">
    <name type="scientific">Pseudomonas lundensis</name>
    <dbReference type="NCBI Taxonomy" id="86185"/>
    <lineage>
        <taxon>Bacteria</taxon>
        <taxon>Pseudomonadati</taxon>
        <taxon>Pseudomonadota</taxon>
        <taxon>Gammaproteobacteria</taxon>
        <taxon>Pseudomonadales</taxon>
        <taxon>Pseudomonadaceae</taxon>
        <taxon>Pseudomonas</taxon>
    </lineage>
</organism>
<feature type="region of interest" description="Disordered" evidence="1">
    <location>
        <begin position="142"/>
        <end position="185"/>
    </location>
</feature>
<evidence type="ECO:0000313" key="4">
    <source>
        <dbReference type="Proteomes" id="UP000215788"/>
    </source>
</evidence>
<evidence type="ECO:0000256" key="2">
    <source>
        <dbReference type="SAM" id="SignalP"/>
    </source>
</evidence>
<sequence>MFSPHKALFAVSVLSAALLMPVNAAFADSEPTRLVMGPFSAVYNDDILAGASEAGRTYTVRSSGFTVNDLQQMQKKLDDNNKALNELQSLKQTVSEQARQIEALKRDTGSAHNTGASELSRLTRTTQDQQKALDKLAQQVEDLKRSAGSNSSANDLAALKREVSDQHREMDGLKRNVEDLSRKVK</sequence>
<accession>A0A266N8W6</accession>
<evidence type="ECO:0000256" key="1">
    <source>
        <dbReference type="SAM" id="MobiDB-lite"/>
    </source>
</evidence>
<dbReference type="AlphaFoldDB" id="A0A266N8W6"/>
<feature type="compositionally biased region" description="Polar residues" evidence="1">
    <location>
        <begin position="110"/>
        <end position="129"/>
    </location>
</feature>
<feature type="chain" id="PRO_5012831268" evidence="2">
    <location>
        <begin position="28"/>
        <end position="185"/>
    </location>
</feature>
<reference evidence="3 4" key="1">
    <citation type="submission" date="2017-08" db="EMBL/GenBank/DDBJ databases">
        <title>Genomic and metabolic characterisation of spoilage-associated Pseudomonas species.</title>
        <authorList>
            <person name="Stanborough T."/>
            <person name="Fegan N."/>
            <person name="Powell S.M."/>
            <person name="Singh T."/>
            <person name="Tamplin M.L."/>
            <person name="Chandry P.S."/>
        </authorList>
    </citation>
    <scope>NUCLEOTIDE SEQUENCE [LARGE SCALE GENOMIC DNA]</scope>
    <source>
        <strain evidence="3 4">L1802</strain>
    </source>
</reference>
<name>A0A266N8W6_9PSED</name>
<dbReference type="OrthoDB" id="7032153at2"/>
<comment type="caution">
    <text evidence="3">The sequence shown here is derived from an EMBL/GenBank/DDBJ whole genome shotgun (WGS) entry which is preliminary data.</text>
</comment>
<dbReference type="EMBL" id="NQKI01000020">
    <property type="protein sequence ID" value="OZY58954.1"/>
    <property type="molecule type" value="Genomic_DNA"/>
</dbReference>
<protein>
    <submittedName>
        <fullName evidence="3">Uncharacterized protein</fullName>
    </submittedName>
</protein>
<keyword evidence="2" id="KW-0732">Signal</keyword>
<feature type="signal peptide" evidence="2">
    <location>
        <begin position="1"/>
        <end position="27"/>
    </location>
</feature>
<evidence type="ECO:0000313" key="3">
    <source>
        <dbReference type="EMBL" id="OZY58954.1"/>
    </source>
</evidence>
<feature type="compositionally biased region" description="Basic and acidic residues" evidence="1">
    <location>
        <begin position="158"/>
        <end position="185"/>
    </location>
</feature>
<gene>
    <name evidence="3" type="ORF">CJF39_13845</name>
</gene>
<dbReference type="RefSeq" id="WP_094993921.1">
    <property type="nucleotide sequence ID" value="NZ_NQKI01000020.1"/>
</dbReference>
<dbReference type="Proteomes" id="UP000215788">
    <property type="component" value="Unassembled WGS sequence"/>
</dbReference>